<evidence type="ECO:0000256" key="17">
    <source>
        <dbReference type="SAM" id="Coils"/>
    </source>
</evidence>
<keyword evidence="7 18" id="KW-0812">Transmembrane</keyword>
<dbReference type="InterPro" id="IPR001412">
    <property type="entry name" value="aa-tRNA-synth_I_CS"/>
</dbReference>
<dbReference type="Pfam" id="PF08264">
    <property type="entry name" value="Anticodon_1"/>
    <property type="match status" value="1"/>
</dbReference>
<proteinExistence type="inferred from homology"/>
<feature type="transmembrane region" description="Helical" evidence="18">
    <location>
        <begin position="1165"/>
        <end position="1188"/>
    </location>
</feature>
<evidence type="ECO:0000256" key="2">
    <source>
        <dbReference type="ARBA" id="ARBA00005594"/>
    </source>
</evidence>
<feature type="transmembrane region" description="Helical" evidence="18">
    <location>
        <begin position="1081"/>
        <end position="1103"/>
    </location>
</feature>
<evidence type="ECO:0000259" key="19">
    <source>
        <dbReference type="Pfam" id="PF00133"/>
    </source>
</evidence>
<dbReference type="Gene3D" id="1.10.730.10">
    <property type="entry name" value="Isoleucyl-tRNA Synthetase, Domain 1"/>
    <property type="match status" value="1"/>
</dbReference>
<feature type="domain" description="Methionyl/Valyl/Leucyl/Isoleucyl-tRNA synthetase anticodon-binding" evidence="20">
    <location>
        <begin position="712"/>
        <end position="855"/>
    </location>
</feature>
<dbReference type="GO" id="GO:0004832">
    <property type="term" value="F:valine-tRNA ligase activity"/>
    <property type="evidence" value="ECO:0007669"/>
    <property type="project" value="UniProtKB-EC"/>
</dbReference>
<dbReference type="SUPFAM" id="SSF50677">
    <property type="entry name" value="ValRS/IleRS/LeuRS editing domain"/>
    <property type="match status" value="1"/>
</dbReference>
<reference evidence="21 22" key="1">
    <citation type="submission" date="2014-03" db="EMBL/GenBank/DDBJ databases">
        <title>Draft genome of the hookworm Oesophagostomum dentatum.</title>
        <authorList>
            <person name="Mitreva M."/>
        </authorList>
    </citation>
    <scope>NUCLEOTIDE SEQUENCE [LARGE SCALE GENOMIC DNA]</scope>
    <source>
        <strain evidence="21 22">OD-Hann</strain>
    </source>
</reference>
<dbReference type="AlphaFoldDB" id="A0A0B1T5N6"/>
<evidence type="ECO:0000256" key="18">
    <source>
        <dbReference type="SAM" id="Phobius"/>
    </source>
</evidence>
<keyword evidence="8 16" id="KW-0547">Nucleotide-binding</keyword>
<dbReference type="Pfam" id="PF00133">
    <property type="entry name" value="tRNA-synt_1"/>
    <property type="match status" value="2"/>
</dbReference>
<keyword evidence="10 16" id="KW-0067">ATP-binding</keyword>
<feature type="coiled-coil region" evidence="17">
    <location>
        <begin position="967"/>
        <end position="1001"/>
    </location>
</feature>
<dbReference type="Gene3D" id="3.40.50.620">
    <property type="entry name" value="HUPs"/>
    <property type="match status" value="2"/>
</dbReference>
<dbReference type="InterPro" id="IPR009008">
    <property type="entry name" value="Val/Leu/Ile-tRNA-synth_edit"/>
</dbReference>
<feature type="domain" description="Aminoacyl-tRNA synthetase class Ia" evidence="19">
    <location>
        <begin position="83"/>
        <end position="187"/>
    </location>
</feature>
<evidence type="ECO:0000256" key="15">
    <source>
        <dbReference type="ARBA" id="ARBA00029936"/>
    </source>
</evidence>
<evidence type="ECO:0000256" key="1">
    <source>
        <dbReference type="ARBA" id="ARBA00004477"/>
    </source>
</evidence>
<dbReference type="SUPFAM" id="SSF47323">
    <property type="entry name" value="Anticodon-binding domain of a subclass of class I aminoacyl-tRNA synthetases"/>
    <property type="match status" value="1"/>
</dbReference>
<dbReference type="PROSITE" id="PS00178">
    <property type="entry name" value="AA_TRNA_LIGASE_I"/>
    <property type="match status" value="1"/>
</dbReference>
<dbReference type="InterPro" id="IPR013155">
    <property type="entry name" value="M/V/L/I-tRNA-synth_anticd-bd"/>
</dbReference>
<evidence type="ECO:0000259" key="20">
    <source>
        <dbReference type="Pfam" id="PF08264"/>
    </source>
</evidence>
<dbReference type="OrthoDB" id="629407at2759"/>
<evidence type="ECO:0000256" key="9">
    <source>
        <dbReference type="ARBA" id="ARBA00022824"/>
    </source>
</evidence>
<dbReference type="InterPro" id="IPR002300">
    <property type="entry name" value="aa-tRNA-synth_Ia"/>
</dbReference>
<dbReference type="InterPro" id="IPR014729">
    <property type="entry name" value="Rossmann-like_a/b/a_fold"/>
</dbReference>
<dbReference type="GO" id="GO:0002161">
    <property type="term" value="F:aminoacyl-tRNA deacylase activity"/>
    <property type="evidence" value="ECO:0007669"/>
    <property type="project" value="InterPro"/>
</dbReference>
<evidence type="ECO:0000256" key="6">
    <source>
        <dbReference type="ARBA" id="ARBA00022679"/>
    </source>
</evidence>
<keyword evidence="13 18" id="KW-0472">Membrane</keyword>
<evidence type="ECO:0000256" key="13">
    <source>
        <dbReference type="ARBA" id="ARBA00023136"/>
    </source>
</evidence>
<evidence type="ECO:0000256" key="5">
    <source>
        <dbReference type="ARBA" id="ARBA00022676"/>
    </source>
</evidence>
<dbReference type="GO" id="GO:0006438">
    <property type="term" value="P:valyl-tRNA aminoacylation"/>
    <property type="evidence" value="ECO:0007669"/>
    <property type="project" value="InterPro"/>
</dbReference>
<evidence type="ECO:0000256" key="16">
    <source>
        <dbReference type="RuleBase" id="RU363035"/>
    </source>
</evidence>
<dbReference type="EMBL" id="KN552349">
    <property type="protein sequence ID" value="KHJ91092.1"/>
    <property type="molecule type" value="Genomic_DNA"/>
</dbReference>
<keyword evidence="22" id="KW-1185">Reference proteome</keyword>
<keyword evidence="17" id="KW-0175">Coiled coil</keyword>
<dbReference type="CDD" id="cd07962">
    <property type="entry name" value="Anticodon_Ia_Val"/>
    <property type="match status" value="1"/>
</dbReference>
<name>A0A0B1T5N6_OESDE</name>
<dbReference type="GO" id="GO:0005829">
    <property type="term" value="C:cytosol"/>
    <property type="evidence" value="ECO:0007669"/>
    <property type="project" value="TreeGrafter"/>
</dbReference>
<evidence type="ECO:0000313" key="22">
    <source>
        <dbReference type="Proteomes" id="UP000053660"/>
    </source>
</evidence>
<evidence type="ECO:0000256" key="7">
    <source>
        <dbReference type="ARBA" id="ARBA00022692"/>
    </source>
</evidence>
<dbReference type="Gene3D" id="3.90.740.10">
    <property type="entry name" value="Valyl/Leucyl/Isoleucyl-tRNA synthetase, editing domain"/>
    <property type="match status" value="1"/>
</dbReference>
<evidence type="ECO:0000313" key="21">
    <source>
        <dbReference type="EMBL" id="KHJ91092.1"/>
    </source>
</evidence>
<dbReference type="GO" id="GO:0005789">
    <property type="term" value="C:endoplasmic reticulum membrane"/>
    <property type="evidence" value="ECO:0007669"/>
    <property type="project" value="UniProtKB-SubCell"/>
</dbReference>
<evidence type="ECO:0000256" key="4">
    <source>
        <dbReference type="ARBA" id="ARBA00022598"/>
    </source>
</evidence>
<dbReference type="InterPro" id="IPR002303">
    <property type="entry name" value="Valyl-tRNA_ligase"/>
</dbReference>
<keyword evidence="14 16" id="KW-0030">Aminoacyl-tRNA synthetase</keyword>
<dbReference type="PANTHER" id="PTHR11946">
    <property type="entry name" value="VALYL-TRNA SYNTHETASES"/>
    <property type="match status" value="1"/>
</dbReference>
<feature type="transmembrane region" description="Helical" evidence="18">
    <location>
        <begin position="1136"/>
        <end position="1153"/>
    </location>
</feature>
<keyword evidence="9" id="KW-0256">Endoplasmic reticulum</keyword>
<gene>
    <name evidence="21" type="ORF">OESDEN_09049</name>
</gene>
<evidence type="ECO:0000256" key="14">
    <source>
        <dbReference type="ARBA" id="ARBA00023146"/>
    </source>
</evidence>
<evidence type="ECO:0000256" key="10">
    <source>
        <dbReference type="ARBA" id="ARBA00022840"/>
    </source>
</evidence>
<comment type="subcellular location">
    <subcellularLocation>
        <location evidence="1">Endoplasmic reticulum membrane</location>
        <topology evidence="1">Multi-pass membrane protein</topology>
    </subcellularLocation>
</comment>
<feature type="domain" description="Aminoacyl-tRNA synthetase class Ia" evidence="19">
    <location>
        <begin position="208"/>
        <end position="662"/>
    </location>
</feature>
<evidence type="ECO:0000256" key="12">
    <source>
        <dbReference type="ARBA" id="ARBA00022989"/>
    </source>
</evidence>
<comment type="similarity">
    <text evidence="2 16">Belongs to the class-I aminoacyl-tRNA synthetase family.</text>
</comment>
<organism evidence="21 22">
    <name type="scientific">Oesophagostomum dentatum</name>
    <name type="common">Nodular worm</name>
    <dbReference type="NCBI Taxonomy" id="61180"/>
    <lineage>
        <taxon>Eukaryota</taxon>
        <taxon>Metazoa</taxon>
        <taxon>Ecdysozoa</taxon>
        <taxon>Nematoda</taxon>
        <taxon>Chromadorea</taxon>
        <taxon>Rhabditida</taxon>
        <taxon>Rhabditina</taxon>
        <taxon>Rhabditomorpha</taxon>
        <taxon>Strongyloidea</taxon>
        <taxon>Strongylidae</taxon>
        <taxon>Oesophagostomum</taxon>
    </lineage>
</organism>
<dbReference type="Proteomes" id="UP000053660">
    <property type="component" value="Unassembled WGS sequence"/>
</dbReference>
<evidence type="ECO:0000256" key="8">
    <source>
        <dbReference type="ARBA" id="ARBA00022741"/>
    </source>
</evidence>
<evidence type="ECO:0000256" key="3">
    <source>
        <dbReference type="ARBA" id="ARBA00013169"/>
    </source>
</evidence>
<keyword evidence="5" id="KW-0328">Glycosyltransferase</keyword>
<keyword evidence="12 18" id="KW-1133">Transmembrane helix</keyword>
<dbReference type="Pfam" id="PF03901">
    <property type="entry name" value="Glyco_transf_22"/>
    <property type="match status" value="1"/>
</dbReference>
<dbReference type="EC" id="6.1.1.9" evidence="3"/>
<keyword evidence="11 16" id="KW-0648">Protein biosynthesis</keyword>
<dbReference type="GO" id="GO:0005524">
    <property type="term" value="F:ATP binding"/>
    <property type="evidence" value="ECO:0007669"/>
    <property type="project" value="UniProtKB-KW"/>
</dbReference>
<evidence type="ECO:0000256" key="11">
    <source>
        <dbReference type="ARBA" id="ARBA00022917"/>
    </source>
</evidence>
<dbReference type="InterPro" id="IPR033705">
    <property type="entry name" value="Anticodon_Ia_Val"/>
</dbReference>
<dbReference type="PANTHER" id="PTHR11946:SF111">
    <property type="entry name" value="VALINE--TRNA LIGASE"/>
    <property type="match status" value="1"/>
</dbReference>
<keyword evidence="4 16" id="KW-0436">Ligase</keyword>
<protein>
    <recommendedName>
        <fullName evidence="3">valine--tRNA ligase</fullName>
        <ecNumber evidence="3">6.1.1.9</ecNumber>
    </recommendedName>
    <alternativeName>
        <fullName evidence="15">Valyl-tRNA synthetase</fullName>
    </alternativeName>
</protein>
<accession>A0A0B1T5N6</accession>
<dbReference type="InterPro" id="IPR005599">
    <property type="entry name" value="GPI_mannosylTrfase"/>
</dbReference>
<sequence>MSAVVSVSCSYRLRSDSFSSGAHNHNDEIARDSFECVAEPYVTMLRLRILARVLRPSVRQKSSFNINDVMKDYETKTEWAAANYRNKGKPFRMILPPPNVTGKLHLGHALTVTIEDTLCRHHRIKGGVVSKHFIVVLAQWIPGFDHAGIATQSVVERALWKEKGLRRQQLSRKEIVDLCARWSETYAVVFGFSFFHFPYFLANALCLVSRNSSTIRKQLNLLGATLDWKNSYYTLDDRKLPLLLFFNWSNIILDGSKFRCLFCEICFSFRFLEVGTTRPETMFADVALAVNPEDERYSHFVGMFARHPLLPNRKLPIIADANVQVNKGTGVLKITPSHDHLDWEIATRHWEEIQNADPTANTRNCMELDGKLSSEAGEFSGLDRFDARNKVVEKLQALGFLTGTMKHVGQISICSRTGDIIEPRLTEQWFMDTEELYNNAAQAVKEGKIKITPKTQEQKLFDWFSNKDPWCLSRQLFWGHRIPAYRVDGSAWYIANSVGDARKHFGDGETIIQDEDVLDTWFSSSLVPLVNAGWPGSEFNPSAPLLDVMETGWDILGFWVARMIIMTMRLSGGQVPFSHVLLHGLVRDSSGKKMSKSLGNVIDPLDIIDGISKDRMIERIQDSSLSQNEIELAVSAISSRYPQGIPQSGSDALRFALLRHDLLASDIPLNIADFSAEGLRFCNKLWNMVSYMETVAENSPTLKDVESEHPADEWIVSKLASALEQVDCRMSECAPHLAFASLHNFILASLCDVYLETTKRALWNGDLSRIAQIHTTLNRVVQPTLVQLSVFMPFVAQHLYERTFKREQGAIHFDFVKPSYFQFWRNTELEADMDIVLGVVNVVRSLRHQFQLPSSMIFTGVLHSNDVSTDFSKLLPVLSDLCNLEVSEVESLSDAPPQGFMTCPVPGSNSRLSLQIQESHRSEFVHRLERLLKKSEERQQQFLGKAEKYEAIVTRDRNDGKVKPHVIEKNERKARQARGVVASAEEEAQRLRQLMDNIEGSEWVVLIAMLIHLLMAPGTKVEESFNVQATHDLIYHTYNISAYDHNDFPGVVPRTFAGPIYLALFGLPMRFVFYLSSAPKFWMLFVVRFVLGMTSVLAFLNFARAVRKHFGAETAMFLRIIVASQFHMLFYASRPLPNTFAFILVLVVFQRCLENRYESAVRWATTAVVLFRCELVLLFGPIFLPVLLNGRLPLFGWDGALAIGIKTAFKVLGRIASFLE</sequence>
<dbReference type="GO" id="GO:0016757">
    <property type="term" value="F:glycosyltransferase activity"/>
    <property type="evidence" value="ECO:0007669"/>
    <property type="project" value="UniProtKB-KW"/>
</dbReference>
<dbReference type="InterPro" id="IPR009080">
    <property type="entry name" value="tRNAsynth_Ia_anticodon-bd"/>
</dbReference>
<dbReference type="SUPFAM" id="SSF52374">
    <property type="entry name" value="Nucleotidylyl transferase"/>
    <property type="match status" value="1"/>
</dbReference>
<dbReference type="PRINTS" id="PR00986">
    <property type="entry name" value="TRNASYNTHVAL"/>
</dbReference>
<feature type="transmembrane region" description="Helical" evidence="18">
    <location>
        <begin position="1056"/>
        <end position="1075"/>
    </location>
</feature>
<keyword evidence="6" id="KW-0808">Transferase</keyword>